<dbReference type="Proteomes" id="UP000570514">
    <property type="component" value="Unassembled WGS sequence"/>
</dbReference>
<evidence type="ECO:0000313" key="2">
    <source>
        <dbReference type="EMBL" id="NIK88036.1"/>
    </source>
</evidence>
<sequence>MQDFLRRDWPLAALGLVAFLLVLPLWLVTSPAMPDYPAHLAGFHLTAGAAAQKPLSEFYTIEWRLLPNLASDILVPLFAQVLPLEIAVKLFLSLTVIFWVTGAGLIHRAVTGKVGAVALAGALFATNANFTWGFLNYTFGAGLSFLAFAAWVKFREKLTAKVIVAFTLVTFVLYVCHLFAACILVLLIGSYELTAILKAGEFDLKKLFPRAWRIAIMFVPTAAASLFFKSAGGEGGSIEFNYGDTIGDRFGSAAQWAYGNPAYLVIGGLSILILAGLAYGKLRVHPAMKLTVLILAALTLVAPEWALGGWGVDMRLPPVLGVITFASLQLRADKRIAMGFGALVVLIAGINAATLTTDWRSHDKQFQEFRAATRVMPPGSKLFTVLDGDALSDISDQPYWHMAEFAIVDRGAFTPLMFTTKGQHIVQLKRPYDQIAAATAQQGSPPDATELTNLSLGREDADPDIKEVFPYLKYFQCRFDYAVIVHGGGQQADVPAFLQLVHSGSFFSLYKIHPTGICAAP</sequence>
<dbReference type="EMBL" id="JAASRM010000001">
    <property type="protein sequence ID" value="NIK88036.1"/>
    <property type="molecule type" value="Genomic_DNA"/>
</dbReference>
<feature type="transmembrane region" description="Helical" evidence="1">
    <location>
        <begin position="118"/>
        <end position="151"/>
    </location>
</feature>
<comment type="caution">
    <text evidence="2">The sequence shown here is derived from an EMBL/GenBank/DDBJ whole genome shotgun (WGS) entry which is preliminary data.</text>
</comment>
<feature type="transmembrane region" description="Helical" evidence="1">
    <location>
        <begin position="292"/>
        <end position="312"/>
    </location>
</feature>
<evidence type="ECO:0008006" key="4">
    <source>
        <dbReference type="Google" id="ProtNLM"/>
    </source>
</evidence>
<feature type="transmembrane region" description="Helical" evidence="1">
    <location>
        <begin position="163"/>
        <end position="189"/>
    </location>
</feature>
<dbReference type="RefSeq" id="WP_167082136.1">
    <property type="nucleotide sequence ID" value="NZ_BAAADC010000001.1"/>
</dbReference>
<keyword evidence="1" id="KW-1133">Transmembrane helix</keyword>
<feature type="transmembrane region" description="Helical" evidence="1">
    <location>
        <begin position="9"/>
        <end position="27"/>
    </location>
</feature>
<reference evidence="2 3" key="1">
    <citation type="submission" date="2020-03" db="EMBL/GenBank/DDBJ databases">
        <title>Genomic Encyclopedia of Type Strains, Phase IV (KMG-IV): sequencing the most valuable type-strain genomes for metagenomic binning, comparative biology and taxonomic classification.</title>
        <authorList>
            <person name="Goeker M."/>
        </authorList>
    </citation>
    <scope>NUCLEOTIDE SEQUENCE [LARGE SCALE GENOMIC DNA]</scope>
    <source>
        <strain evidence="2 3">DSM 19867</strain>
    </source>
</reference>
<gene>
    <name evidence="2" type="ORF">FHS83_001354</name>
</gene>
<organism evidence="2 3">
    <name type="scientific">Rhizomicrobium palustre</name>
    <dbReference type="NCBI Taxonomy" id="189966"/>
    <lineage>
        <taxon>Bacteria</taxon>
        <taxon>Pseudomonadati</taxon>
        <taxon>Pseudomonadota</taxon>
        <taxon>Alphaproteobacteria</taxon>
        <taxon>Micropepsales</taxon>
        <taxon>Micropepsaceae</taxon>
        <taxon>Rhizomicrobium</taxon>
    </lineage>
</organism>
<protein>
    <recommendedName>
        <fullName evidence="4">Glycosyltransferase RgtA/B/C/D-like domain-containing protein</fullName>
    </recommendedName>
</protein>
<feature type="transmembrane region" description="Helical" evidence="1">
    <location>
        <begin position="336"/>
        <end position="355"/>
    </location>
</feature>
<keyword evidence="3" id="KW-1185">Reference proteome</keyword>
<evidence type="ECO:0000256" key="1">
    <source>
        <dbReference type="SAM" id="Phobius"/>
    </source>
</evidence>
<dbReference type="AlphaFoldDB" id="A0A846MXA1"/>
<keyword evidence="1" id="KW-0472">Membrane</keyword>
<feature type="transmembrane region" description="Helical" evidence="1">
    <location>
        <begin position="86"/>
        <end position="106"/>
    </location>
</feature>
<proteinExistence type="predicted"/>
<evidence type="ECO:0000313" key="3">
    <source>
        <dbReference type="Proteomes" id="UP000570514"/>
    </source>
</evidence>
<feature type="transmembrane region" description="Helical" evidence="1">
    <location>
        <begin position="262"/>
        <end position="280"/>
    </location>
</feature>
<accession>A0A846MXA1</accession>
<name>A0A846MXA1_9PROT</name>
<keyword evidence="1" id="KW-0812">Transmembrane</keyword>